<evidence type="ECO:0000313" key="1">
    <source>
        <dbReference type="EMBL" id="VVA99346.1"/>
    </source>
</evidence>
<dbReference type="AlphaFoldDB" id="A0A565BER4"/>
<keyword evidence="2" id="KW-1185">Reference proteome</keyword>
<dbReference type="Proteomes" id="UP000489600">
    <property type="component" value="Unassembled WGS sequence"/>
</dbReference>
<protein>
    <submittedName>
        <fullName evidence="1">Uncharacterized protein</fullName>
    </submittedName>
</protein>
<comment type="caution">
    <text evidence="1">The sequence shown here is derived from an EMBL/GenBank/DDBJ whole genome shotgun (WGS) entry which is preliminary data.</text>
</comment>
<name>A0A565BER4_9BRAS</name>
<organism evidence="1 2">
    <name type="scientific">Arabis nemorensis</name>
    <dbReference type="NCBI Taxonomy" id="586526"/>
    <lineage>
        <taxon>Eukaryota</taxon>
        <taxon>Viridiplantae</taxon>
        <taxon>Streptophyta</taxon>
        <taxon>Embryophyta</taxon>
        <taxon>Tracheophyta</taxon>
        <taxon>Spermatophyta</taxon>
        <taxon>Magnoliopsida</taxon>
        <taxon>eudicotyledons</taxon>
        <taxon>Gunneridae</taxon>
        <taxon>Pentapetalae</taxon>
        <taxon>rosids</taxon>
        <taxon>malvids</taxon>
        <taxon>Brassicales</taxon>
        <taxon>Brassicaceae</taxon>
        <taxon>Arabideae</taxon>
        <taxon>Arabis</taxon>
    </lineage>
</organism>
<accession>A0A565BER4</accession>
<dbReference type="OrthoDB" id="1114285at2759"/>
<proteinExistence type="predicted"/>
<evidence type="ECO:0000313" key="2">
    <source>
        <dbReference type="Proteomes" id="UP000489600"/>
    </source>
</evidence>
<dbReference type="EMBL" id="CABITT030000003">
    <property type="protein sequence ID" value="VVA99346.1"/>
    <property type="molecule type" value="Genomic_DNA"/>
</dbReference>
<gene>
    <name evidence="1" type="ORF">ANE_LOCUS9791</name>
</gene>
<sequence>MLRTFTRRRRYATLVDCIIPDDGDIEIDEAELGYDDDVVDSKVDNLLRLIKEDHDFCSSMFSGGATKADVIRMIKEEKTKNAKGKQKKSVNNTDIDGPSSGVVGGISFTNSDLLQIADMVAFNIMGKMNYLEQKVNDSVAVVGELKDAVNVMDINMGAVVVLQITKMKTDVIDGICSFLNKSVSKEFVHGTFTRDAFQTVGVGGNCSQVGDNGGGDGVEVNGFVDTSVAQPLDQLFSNCIDAIKSTMLCYPPSFSLGLSQKHNGLVGVRTEVDSVVEPIEDVGEDIGEGVICRKSKRQRTIPANLVGDYQCDKRLLHQARETYLTTIGGGSAELYVQKFGQLDDKLKGMVSLSLGGVSVTVKDFADIYGKSKCLLAKVVDILIAHTKKLLLRPGLAVSENGVFFDTKIVSCLGRNYTKFSKL</sequence>
<reference evidence="1" key="1">
    <citation type="submission" date="2019-07" db="EMBL/GenBank/DDBJ databases">
        <authorList>
            <person name="Dittberner H."/>
        </authorList>
    </citation>
    <scope>NUCLEOTIDE SEQUENCE [LARGE SCALE GENOMIC DNA]</scope>
</reference>